<keyword evidence="2" id="KW-1185">Reference proteome</keyword>
<dbReference type="AlphaFoldDB" id="W4JQZ4"/>
<reference evidence="1 2" key="1">
    <citation type="journal article" date="2012" name="New Phytol.">
        <title>Insight into trade-off between wood decay and parasitism from the genome of a fungal forest pathogen.</title>
        <authorList>
            <person name="Olson A."/>
            <person name="Aerts A."/>
            <person name="Asiegbu F."/>
            <person name="Belbahri L."/>
            <person name="Bouzid O."/>
            <person name="Broberg A."/>
            <person name="Canback B."/>
            <person name="Coutinho P.M."/>
            <person name="Cullen D."/>
            <person name="Dalman K."/>
            <person name="Deflorio G."/>
            <person name="van Diepen L.T."/>
            <person name="Dunand C."/>
            <person name="Duplessis S."/>
            <person name="Durling M."/>
            <person name="Gonthier P."/>
            <person name="Grimwood J."/>
            <person name="Fossdal C.G."/>
            <person name="Hansson D."/>
            <person name="Henrissat B."/>
            <person name="Hietala A."/>
            <person name="Himmelstrand K."/>
            <person name="Hoffmeister D."/>
            <person name="Hogberg N."/>
            <person name="James T.Y."/>
            <person name="Karlsson M."/>
            <person name="Kohler A."/>
            <person name="Kues U."/>
            <person name="Lee Y.H."/>
            <person name="Lin Y.C."/>
            <person name="Lind M."/>
            <person name="Lindquist E."/>
            <person name="Lombard V."/>
            <person name="Lucas S."/>
            <person name="Lunden K."/>
            <person name="Morin E."/>
            <person name="Murat C."/>
            <person name="Park J."/>
            <person name="Raffaello T."/>
            <person name="Rouze P."/>
            <person name="Salamov A."/>
            <person name="Schmutz J."/>
            <person name="Solheim H."/>
            <person name="Stahlberg J."/>
            <person name="Velez H."/>
            <person name="de Vries R.P."/>
            <person name="Wiebenga A."/>
            <person name="Woodward S."/>
            <person name="Yakovlev I."/>
            <person name="Garbelotto M."/>
            <person name="Martin F."/>
            <person name="Grigoriev I.V."/>
            <person name="Stenlid J."/>
        </authorList>
    </citation>
    <scope>NUCLEOTIDE SEQUENCE [LARGE SCALE GENOMIC DNA]</scope>
    <source>
        <strain evidence="1 2">TC 32-1</strain>
    </source>
</reference>
<proteinExistence type="predicted"/>
<protein>
    <submittedName>
        <fullName evidence="1">Uncharacterized protein</fullName>
    </submittedName>
</protein>
<evidence type="ECO:0000313" key="2">
    <source>
        <dbReference type="Proteomes" id="UP000030671"/>
    </source>
</evidence>
<accession>W4JQZ4</accession>
<dbReference type="EMBL" id="KI925465">
    <property type="protein sequence ID" value="ETW75884.1"/>
    <property type="molecule type" value="Genomic_DNA"/>
</dbReference>
<dbReference type="RefSeq" id="XP_009552124.1">
    <property type="nucleotide sequence ID" value="XM_009553829.1"/>
</dbReference>
<dbReference type="Proteomes" id="UP000030671">
    <property type="component" value="Unassembled WGS sequence"/>
</dbReference>
<sequence length="49" mass="5758">MLNSVDLIPEILRFLKGELYLCKPNVMPWMSWSMQGKILMVHGFFCNIL</sequence>
<name>W4JQZ4_HETIT</name>
<dbReference type="InParanoid" id="W4JQZ4"/>
<dbReference type="KEGG" id="hir:HETIRDRAFT_422526"/>
<dbReference type="GeneID" id="20673819"/>
<evidence type="ECO:0000313" key="1">
    <source>
        <dbReference type="EMBL" id="ETW75884.1"/>
    </source>
</evidence>
<dbReference type="HOGENOM" id="CLU_3143266_0_0_1"/>
<gene>
    <name evidence="1" type="ORF">HETIRDRAFT_422526</name>
</gene>
<organism evidence="1 2">
    <name type="scientific">Heterobasidion irregulare (strain TC 32-1)</name>
    <dbReference type="NCBI Taxonomy" id="747525"/>
    <lineage>
        <taxon>Eukaryota</taxon>
        <taxon>Fungi</taxon>
        <taxon>Dikarya</taxon>
        <taxon>Basidiomycota</taxon>
        <taxon>Agaricomycotina</taxon>
        <taxon>Agaricomycetes</taxon>
        <taxon>Russulales</taxon>
        <taxon>Bondarzewiaceae</taxon>
        <taxon>Heterobasidion</taxon>
        <taxon>Heterobasidion annosum species complex</taxon>
    </lineage>
</organism>